<dbReference type="Proteomes" id="UP000184111">
    <property type="component" value="Unassembled WGS sequence"/>
</dbReference>
<name>A0A1M7I371_9ACTN</name>
<keyword evidence="3" id="KW-1185">Reference proteome</keyword>
<dbReference type="EMBL" id="FRBI01000010">
    <property type="protein sequence ID" value="SHM35221.1"/>
    <property type="molecule type" value="Genomic_DNA"/>
</dbReference>
<protein>
    <submittedName>
        <fullName evidence="2">Acyl carrier protein</fullName>
    </submittedName>
</protein>
<dbReference type="InterPro" id="IPR009081">
    <property type="entry name" value="PP-bd_ACP"/>
</dbReference>
<reference evidence="2 3" key="1">
    <citation type="submission" date="2016-11" db="EMBL/GenBank/DDBJ databases">
        <authorList>
            <person name="Jaros S."/>
            <person name="Januszkiewicz K."/>
            <person name="Wedrychowicz H."/>
        </authorList>
    </citation>
    <scope>NUCLEOTIDE SEQUENCE [LARGE SCALE GENOMIC DNA]</scope>
    <source>
        <strain evidence="2 3">CGMCC 4.2025</strain>
    </source>
</reference>
<accession>A0A1M7I371</accession>
<gene>
    <name evidence="2" type="ORF">SAMN05216499_110131</name>
</gene>
<dbReference type="Pfam" id="PF00550">
    <property type="entry name" value="PP-binding"/>
    <property type="match status" value="1"/>
</dbReference>
<evidence type="ECO:0000313" key="2">
    <source>
        <dbReference type="EMBL" id="SHM35221.1"/>
    </source>
</evidence>
<dbReference type="PROSITE" id="PS50075">
    <property type="entry name" value="CARRIER"/>
    <property type="match status" value="1"/>
</dbReference>
<dbReference type="RefSeq" id="WP_073499264.1">
    <property type="nucleotide sequence ID" value="NZ_FRBI01000010.1"/>
</dbReference>
<dbReference type="InterPro" id="IPR036736">
    <property type="entry name" value="ACP-like_sf"/>
</dbReference>
<sequence>MTEQDTAPSAAAADPALRDRLVDSIRELLPHVLKREVAEVTADTELMDALGLSSTTGLELVLELEERLELEISVEELGRDDFGTVGSLADYVAGNLLTEA</sequence>
<organism evidence="2 3">
    <name type="scientific">Actinacidiphila paucisporea</name>
    <dbReference type="NCBI Taxonomy" id="310782"/>
    <lineage>
        <taxon>Bacteria</taxon>
        <taxon>Bacillati</taxon>
        <taxon>Actinomycetota</taxon>
        <taxon>Actinomycetes</taxon>
        <taxon>Kitasatosporales</taxon>
        <taxon>Streptomycetaceae</taxon>
        <taxon>Actinacidiphila</taxon>
    </lineage>
</organism>
<dbReference type="Gene3D" id="1.10.1200.10">
    <property type="entry name" value="ACP-like"/>
    <property type="match status" value="1"/>
</dbReference>
<dbReference type="AlphaFoldDB" id="A0A1M7I371"/>
<evidence type="ECO:0000259" key="1">
    <source>
        <dbReference type="PROSITE" id="PS50075"/>
    </source>
</evidence>
<evidence type="ECO:0000313" key="3">
    <source>
        <dbReference type="Proteomes" id="UP000184111"/>
    </source>
</evidence>
<dbReference type="SUPFAM" id="SSF47336">
    <property type="entry name" value="ACP-like"/>
    <property type="match status" value="1"/>
</dbReference>
<feature type="domain" description="Carrier" evidence="1">
    <location>
        <begin position="16"/>
        <end position="96"/>
    </location>
</feature>
<proteinExistence type="predicted"/>
<dbReference type="STRING" id="310782.SAMN05216499_110131"/>